<evidence type="ECO:0008006" key="3">
    <source>
        <dbReference type="Google" id="ProtNLM"/>
    </source>
</evidence>
<accession>D8T3Q5</accession>
<evidence type="ECO:0000313" key="1">
    <source>
        <dbReference type="EMBL" id="EFJ08779.1"/>
    </source>
</evidence>
<name>D8T3Q5_SELML</name>
<dbReference type="AlphaFoldDB" id="D8T3Q5"/>
<dbReference type="EMBL" id="GL377670">
    <property type="protein sequence ID" value="EFJ08779.1"/>
    <property type="molecule type" value="Genomic_DNA"/>
</dbReference>
<protein>
    <recommendedName>
        <fullName evidence="3">Protein kinase domain-containing protein</fullName>
    </recommendedName>
</protein>
<proteinExistence type="predicted"/>
<dbReference type="SUPFAM" id="SSF56112">
    <property type="entry name" value="Protein kinase-like (PK-like)"/>
    <property type="match status" value="1"/>
</dbReference>
<reference evidence="1 2" key="1">
    <citation type="journal article" date="2011" name="Science">
        <title>The Selaginella genome identifies genetic changes associated with the evolution of vascular plants.</title>
        <authorList>
            <person name="Banks J.A."/>
            <person name="Nishiyama T."/>
            <person name="Hasebe M."/>
            <person name="Bowman J.L."/>
            <person name="Gribskov M."/>
            <person name="dePamphilis C."/>
            <person name="Albert V.A."/>
            <person name="Aono N."/>
            <person name="Aoyama T."/>
            <person name="Ambrose B.A."/>
            <person name="Ashton N.W."/>
            <person name="Axtell M.J."/>
            <person name="Barker E."/>
            <person name="Barker M.S."/>
            <person name="Bennetzen J.L."/>
            <person name="Bonawitz N.D."/>
            <person name="Chapple C."/>
            <person name="Cheng C."/>
            <person name="Correa L.G."/>
            <person name="Dacre M."/>
            <person name="DeBarry J."/>
            <person name="Dreyer I."/>
            <person name="Elias M."/>
            <person name="Engstrom E.M."/>
            <person name="Estelle M."/>
            <person name="Feng L."/>
            <person name="Finet C."/>
            <person name="Floyd S.K."/>
            <person name="Frommer W.B."/>
            <person name="Fujita T."/>
            <person name="Gramzow L."/>
            <person name="Gutensohn M."/>
            <person name="Harholt J."/>
            <person name="Hattori M."/>
            <person name="Heyl A."/>
            <person name="Hirai T."/>
            <person name="Hiwatashi Y."/>
            <person name="Ishikawa M."/>
            <person name="Iwata M."/>
            <person name="Karol K.G."/>
            <person name="Koehler B."/>
            <person name="Kolukisaoglu U."/>
            <person name="Kubo M."/>
            <person name="Kurata T."/>
            <person name="Lalonde S."/>
            <person name="Li K."/>
            <person name="Li Y."/>
            <person name="Litt A."/>
            <person name="Lyons E."/>
            <person name="Manning G."/>
            <person name="Maruyama T."/>
            <person name="Michael T.P."/>
            <person name="Mikami K."/>
            <person name="Miyazaki S."/>
            <person name="Morinaga S."/>
            <person name="Murata T."/>
            <person name="Mueller-Roeber B."/>
            <person name="Nelson D.R."/>
            <person name="Obara M."/>
            <person name="Oguri Y."/>
            <person name="Olmstead R.G."/>
            <person name="Onodera N."/>
            <person name="Petersen B.L."/>
            <person name="Pils B."/>
            <person name="Prigge M."/>
            <person name="Rensing S.A."/>
            <person name="Riano-Pachon D.M."/>
            <person name="Roberts A.W."/>
            <person name="Sato Y."/>
            <person name="Scheller H.V."/>
            <person name="Schulz B."/>
            <person name="Schulz C."/>
            <person name="Shakirov E.V."/>
            <person name="Shibagaki N."/>
            <person name="Shinohara N."/>
            <person name="Shippen D.E."/>
            <person name="Soerensen I."/>
            <person name="Sotooka R."/>
            <person name="Sugimoto N."/>
            <person name="Sugita M."/>
            <person name="Sumikawa N."/>
            <person name="Tanurdzic M."/>
            <person name="Theissen G."/>
            <person name="Ulvskov P."/>
            <person name="Wakazuki S."/>
            <person name="Weng J.K."/>
            <person name="Willats W.W."/>
            <person name="Wipf D."/>
            <person name="Wolf P.G."/>
            <person name="Yang L."/>
            <person name="Zimmer A.D."/>
            <person name="Zhu Q."/>
            <person name="Mitros T."/>
            <person name="Hellsten U."/>
            <person name="Loque D."/>
            <person name="Otillar R."/>
            <person name="Salamov A."/>
            <person name="Schmutz J."/>
            <person name="Shapiro H."/>
            <person name="Lindquist E."/>
            <person name="Lucas S."/>
            <person name="Rokhsar D."/>
            <person name="Grigoriev I.V."/>
        </authorList>
    </citation>
    <scope>NUCLEOTIDE SEQUENCE [LARGE SCALE GENOMIC DNA]</scope>
</reference>
<organism evidence="2">
    <name type="scientific">Selaginella moellendorffii</name>
    <name type="common">Spikemoss</name>
    <dbReference type="NCBI Taxonomy" id="88036"/>
    <lineage>
        <taxon>Eukaryota</taxon>
        <taxon>Viridiplantae</taxon>
        <taxon>Streptophyta</taxon>
        <taxon>Embryophyta</taxon>
        <taxon>Tracheophyta</taxon>
        <taxon>Lycopodiopsida</taxon>
        <taxon>Selaginellales</taxon>
        <taxon>Selaginellaceae</taxon>
        <taxon>Selaginella</taxon>
    </lineage>
</organism>
<dbReference type="Proteomes" id="UP000001514">
    <property type="component" value="Unassembled WGS sequence"/>
</dbReference>
<sequence length="398" mass="44111">MAACHCEPLRAIASRFGLQWRFAHRKGAIRNKQGWQPEPTVPDRWVLWPILSRRFMCTGGDALEIRLEKLLHTSRSIAVYSAIDLTTGDQLVLKLDYEADMNLGVEVSALASLCKRGIKSPSLPVLVSDGCFRAWGVATEHSQFGDVHGLVTKPLGLCIRGMKFHGGVLCKLAFDILLGLYHLHLIGCRHKDVHPRNMILLGGNQFALIDLEFAWCEDEEKISALQLNMFTTTKPSLRRTMLEAESGTLGDFAAYVSRLDRDAWPDFKQWLHRLGKACGLSDARIEDLLAGRVSSAEFGPRPVEVAPKRPVEQPWDNRPVAIWVKFVQQLGAFACGEGAFFPLEGVKAKWTLDGVEVAGRAIGARENLEEVLAWSGHKGTPDDPSVISGRPRMIVGTI</sequence>
<dbReference type="Gene3D" id="1.10.510.10">
    <property type="entry name" value="Transferase(Phosphotransferase) domain 1"/>
    <property type="match status" value="1"/>
</dbReference>
<dbReference type="Gramene" id="EFJ08779">
    <property type="protein sequence ID" value="EFJ08779"/>
    <property type="gene ID" value="SELMODRAFT_428689"/>
</dbReference>
<dbReference type="InParanoid" id="D8T3Q5"/>
<evidence type="ECO:0000313" key="2">
    <source>
        <dbReference type="Proteomes" id="UP000001514"/>
    </source>
</evidence>
<gene>
    <name evidence="1" type="ORF">SELMODRAFT_428689</name>
</gene>
<dbReference type="HOGENOM" id="CLU_693356_0_0_1"/>
<keyword evidence="2" id="KW-1185">Reference proteome</keyword>
<dbReference type="KEGG" id="smo:SELMODRAFT_428689"/>
<dbReference type="InterPro" id="IPR011009">
    <property type="entry name" value="Kinase-like_dom_sf"/>
</dbReference>